<dbReference type="InterPro" id="IPR011703">
    <property type="entry name" value="ATPase_AAA-3"/>
</dbReference>
<dbReference type="GO" id="GO:0005524">
    <property type="term" value="F:ATP binding"/>
    <property type="evidence" value="ECO:0007669"/>
    <property type="project" value="UniProtKB-KW"/>
</dbReference>
<dbReference type="GO" id="GO:0016887">
    <property type="term" value="F:ATP hydrolysis activity"/>
    <property type="evidence" value="ECO:0007669"/>
    <property type="project" value="InterPro"/>
</dbReference>
<dbReference type="InterPro" id="IPR027417">
    <property type="entry name" value="P-loop_NTPase"/>
</dbReference>
<evidence type="ECO:0000256" key="2">
    <source>
        <dbReference type="ARBA" id="ARBA00022840"/>
    </source>
</evidence>
<gene>
    <name evidence="5" type="ORF">HMI01_05730</name>
    <name evidence="6" type="ORF">SAMN05421668_105102</name>
</gene>
<keyword evidence="2" id="KW-0067">ATP-binding</keyword>
<dbReference type="Gene3D" id="3.40.50.300">
    <property type="entry name" value="P-loop containing nucleotide triphosphate hydrolases"/>
    <property type="match status" value="1"/>
</dbReference>
<protein>
    <submittedName>
        <fullName evidence="5 6">ATPase</fullName>
    </submittedName>
</protein>
<dbReference type="FunFam" id="3.40.50.300:FF:000640">
    <property type="entry name" value="MoxR family ATPase"/>
    <property type="match status" value="1"/>
</dbReference>
<comment type="similarity">
    <text evidence="3">Belongs to the MoxR family.</text>
</comment>
<name>A0A1I6R3W7_9BACI</name>
<dbReference type="AlphaFoldDB" id="A0A1I6R3W7"/>
<reference evidence="5 8" key="2">
    <citation type="submission" date="2019-07" db="EMBL/GenBank/DDBJ databases">
        <title>Whole genome shotgun sequence of Halolactibacillus miurensis NBRC 100873.</title>
        <authorList>
            <person name="Hosoyama A."/>
            <person name="Uohara A."/>
            <person name="Ohji S."/>
            <person name="Ichikawa N."/>
        </authorList>
    </citation>
    <scope>NUCLEOTIDE SEQUENCE [LARGE SCALE GENOMIC DNA]</scope>
    <source>
        <strain evidence="5 8">NBRC 100873</strain>
    </source>
</reference>
<dbReference type="Proteomes" id="UP000199139">
    <property type="component" value="Unassembled WGS sequence"/>
</dbReference>
<keyword evidence="1" id="KW-0547">Nucleotide-binding</keyword>
<evidence type="ECO:0000313" key="7">
    <source>
        <dbReference type="Proteomes" id="UP000199139"/>
    </source>
</evidence>
<accession>A0A1I6R3W7</accession>
<proteinExistence type="inferred from homology"/>
<dbReference type="Proteomes" id="UP000321773">
    <property type="component" value="Unassembled WGS sequence"/>
</dbReference>
<evidence type="ECO:0000259" key="4">
    <source>
        <dbReference type="SMART" id="SM00382"/>
    </source>
</evidence>
<reference evidence="6 7" key="1">
    <citation type="submission" date="2016-10" db="EMBL/GenBank/DDBJ databases">
        <authorList>
            <person name="de Groot N.N."/>
        </authorList>
    </citation>
    <scope>NUCLEOTIDE SEQUENCE [LARGE SCALE GENOMIC DNA]</scope>
    <source>
        <strain evidence="6 7">DSM 17074</strain>
    </source>
</reference>
<evidence type="ECO:0000313" key="6">
    <source>
        <dbReference type="EMBL" id="SFS59451.1"/>
    </source>
</evidence>
<organism evidence="6 7">
    <name type="scientific">Halolactibacillus miurensis</name>
    <dbReference type="NCBI Taxonomy" id="306541"/>
    <lineage>
        <taxon>Bacteria</taxon>
        <taxon>Bacillati</taxon>
        <taxon>Bacillota</taxon>
        <taxon>Bacilli</taxon>
        <taxon>Bacillales</taxon>
        <taxon>Bacillaceae</taxon>
        <taxon>Halolactibacillus</taxon>
    </lineage>
</organism>
<dbReference type="InterPro" id="IPR050764">
    <property type="entry name" value="CbbQ/NirQ/NorQ/GpvN"/>
</dbReference>
<dbReference type="STRING" id="306541.SAMN05421668_105102"/>
<dbReference type="PANTHER" id="PTHR42759:SF5">
    <property type="entry name" value="METHANOL DEHYDROGENASE REGULATOR"/>
    <property type="match status" value="1"/>
</dbReference>
<dbReference type="Gene3D" id="1.10.8.80">
    <property type="entry name" value="Magnesium chelatase subunit I, C-Terminal domain"/>
    <property type="match status" value="1"/>
</dbReference>
<evidence type="ECO:0000256" key="1">
    <source>
        <dbReference type="ARBA" id="ARBA00022741"/>
    </source>
</evidence>
<dbReference type="PANTHER" id="PTHR42759">
    <property type="entry name" value="MOXR FAMILY PROTEIN"/>
    <property type="match status" value="1"/>
</dbReference>
<dbReference type="CDD" id="cd00009">
    <property type="entry name" value="AAA"/>
    <property type="match status" value="1"/>
</dbReference>
<dbReference type="OrthoDB" id="9808397at2"/>
<dbReference type="EMBL" id="FPAI01000005">
    <property type="protein sequence ID" value="SFS59451.1"/>
    <property type="molecule type" value="Genomic_DNA"/>
</dbReference>
<dbReference type="RefSeq" id="WP_089853129.1">
    <property type="nucleotide sequence ID" value="NZ_BJWJ01000004.1"/>
</dbReference>
<feature type="domain" description="AAA+ ATPase" evidence="4">
    <location>
        <begin position="37"/>
        <end position="178"/>
    </location>
</feature>
<evidence type="ECO:0000313" key="8">
    <source>
        <dbReference type="Proteomes" id="UP000321773"/>
    </source>
</evidence>
<dbReference type="InterPro" id="IPR041628">
    <property type="entry name" value="ChlI/MoxR_AAA_lid"/>
</dbReference>
<evidence type="ECO:0000313" key="5">
    <source>
        <dbReference type="EMBL" id="GEM03585.1"/>
    </source>
</evidence>
<keyword evidence="8" id="KW-1185">Reference proteome</keyword>
<evidence type="ECO:0000256" key="3">
    <source>
        <dbReference type="ARBA" id="ARBA00061607"/>
    </source>
</evidence>
<dbReference type="PIRSF" id="PIRSF002849">
    <property type="entry name" value="AAA_ATPase_chaperone_MoxR_prd"/>
    <property type="match status" value="1"/>
</dbReference>
<dbReference type="SMART" id="SM00382">
    <property type="entry name" value="AAA"/>
    <property type="match status" value="1"/>
</dbReference>
<dbReference type="Pfam" id="PF17863">
    <property type="entry name" value="AAA_lid_2"/>
    <property type="match status" value="1"/>
</dbReference>
<dbReference type="SUPFAM" id="SSF52540">
    <property type="entry name" value="P-loop containing nucleoside triphosphate hydrolases"/>
    <property type="match status" value="1"/>
</dbReference>
<dbReference type="InterPro" id="IPR003593">
    <property type="entry name" value="AAA+_ATPase"/>
</dbReference>
<sequence>MEVTEIKPMMDQIRKEIHKVMVGQDAAIDLVLMSLLANRHTLLEDVPGTGKTLLAKTLAKAIDCSFNRVQFTPDLLPSDVIGSTIFRQKDEVFEFNQGPIFTNILLADEINRATPRTQSSLLEAMEERQVTVDRTTHTLASPFFVLATQNPLESQGTFPLPEAQLDRFFIKISLGYPTHDDALAVLKRFKTADPLTTVEPVITKETLIEAQAVFTDVYIDEVMYDYIIHLTEATRHHEAVEVGLSPRGMQNLLRATLSYAAIKGRDYVIPDDVKAVFGPVVAHRLSFEPMASERPLVLVKDILESVAAPTEVKGSDSK</sequence>
<dbReference type="EMBL" id="BJWJ01000004">
    <property type="protein sequence ID" value="GEM03585.1"/>
    <property type="molecule type" value="Genomic_DNA"/>
</dbReference>
<dbReference type="Pfam" id="PF07726">
    <property type="entry name" value="AAA_3"/>
    <property type="match status" value="1"/>
</dbReference>